<name>A0A0D7AXC6_9AGAR</name>
<feature type="region of interest" description="Disordered" evidence="5">
    <location>
        <begin position="223"/>
        <end position="360"/>
    </location>
</feature>
<dbReference type="SUPFAM" id="SSF48403">
    <property type="entry name" value="Ankyrin repeat"/>
    <property type="match status" value="1"/>
</dbReference>
<evidence type="ECO:0000256" key="1">
    <source>
        <dbReference type="ARBA" id="ARBA00022737"/>
    </source>
</evidence>
<feature type="compositionally biased region" description="Pro residues" evidence="5">
    <location>
        <begin position="258"/>
        <end position="287"/>
    </location>
</feature>
<organism evidence="7 8">
    <name type="scientific">Cylindrobasidium torrendii FP15055 ss-10</name>
    <dbReference type="NCBI Taxonomy" id="1314674"/>
    <lineage>
        <taxon>Eukaryota</taxon>
        <taxon>Fungi</taxon>
        <taxon>Dikarya</taxon>
        <taxon>Basidiomycota</taxon>
        <taxon>Agaricomycotina</taxon>
        <taxon>Agaricomycetes</taxon>
        <taxon>Agaricomycetidae</taxon>
        <taxon>Agaricales</taxon>
        <taxon>Marasmiineae</taxon>
        <taxon>Physalacriaceae</taxon>
        <taxon>Cylindrobasidium</taxon>
    </lineage>
</organism>
<keyword evidence="4" id="KW-0862">Zinc</keyword>
<feature type="domain" description="C3H1-type" evidence="6">
    <location>
        <begin position="177"/>
        <end position="197"/>
    </location>
</feature>
<feature type="compositionally biased region" description="Polar residues" evidence="5">
    <location>
        <begin position="225"/>
        <end position="234"/>
    </location>
</feature>
<reference evidence="7 8" key="1">
    <citation type="journal article" date="2015" name="Fungal Genet. Biol.">
        <title>Evolution of novel wood decay mechanisms in Agaricales revealed by the genome sequences of Fistulina hepatica and Cylindrobasidium torrendii.</title>
        <authorList>
            <person name="Floudas D."/>
            <person name="Held B.W."/>
            <person name="Riley R."/>
            <person name="Nagy L.G."/>
            <person name="Koehler G."/>
            <person name="Ransdell A.S."/>
            <person name="Younus H."/>
            <person name="Chow J."/>
            <person name="Chiniquy J."/>
            <person name="Lipzen A."/>
            <person name="Tritt A."/>
            <person name="Sun H."/>
            <person name="Haridas S."/>
            <person name="LaButti K."/>
            <person name="Ohm R.A."/>
            <person name="Kues U."/>
            <person name="Blanchette R.A."/>
            <person name="Grigoriev I.V."/>
            <person name="Minto R.E."/>
            <person name="Hibbett D.S."/>
        </authorList>
    </citation>
    <scope>NUCLEOTIDE SEQUENCE [LARGE SCALE GENOMIC DNA]</scope>
    <source>
        <strain evidence="7 8">FP15055 ss-10</strain>
    </source>
</reference>
<dbReference type="SMART" id="SM00356">
    <property type="entry name" value="ZnF_C3H1"/>
    <property type="match status" value="2"/>
</dbReference>
<dbReference type="GO" id="GO:0008270">
    <property type="term" value="F:zinc ion binding"/>
    <property type="evidence" value="ECO:0007669"/>
    <property type="project" value="UniProtKB-KW"/>
</dbReference>
<gene>
    <name evidence="7" type="ORF">CYLTODRAFT_458469</name>
</gene>
<feature type="zinc finger region" description="C3H1-type" evidence="4">
    <location>
        <begin position="358"/>
        <end position="385"/>
    </location>
</feature>
<dbReference type="InterPro" id="IPR002110">
    <property type="entry name" value="Ankyrin_rpt"/>
</dbReference>
<keyword evidence="2 3" id="KW-0040">ANK repeat</keyword>
<feature type="domain" description="C3H1-type" evidence="6">
    <location>
        <begin position="358"/>
        <end position="385"/>
    </location>
</feature>
<dbReference type="InterPro" id="IPR000571">
    <property type="entry name" value="Znf_CCCH"/>
</dbReference>
<dbReference type="PANTHER" id="PTHR24173">
    <property type="entry name" value="ANKYRIN REPEAT CONTAINING"/>
    <property type="match status" value="1"/>
</dbReference>
<feature type="repeat" description="ANK" evidence="3">
    <location>
        <begin position="35"/>
        <end position="67"/>
    </location>
</feature>
<keyword evidence="4" id="KW-0479">Metal-binding</keyword>
<dbReference type="PRINTS" id="PR01217">
    <property type="entry name" value="PRICHEXTENSN"/>
</dbReference>
<evidence type="ECO:0000256" key="4">
    <source>
        <dbReference type="PROSITE-ProRule" id="PRU00723"/>
    </source>
</evidence>
<feature type="compositionally biased region" description="Pro residues" evidence="5">
    <location>
        <begin position="293"/>
        <end position="314"/>
    </location>
</feature>
<dbReference type="PANTHER" id="PTHR24173:SF74">
    <property type="entry name" value="ANKYRIN REPEAT DOMAIN-CONTAINING PROTEIN 16"/>
    <property type="match status" value="1"/>
</dbReference>
<feature type="zinc finger region" description="C3H1-type" evidence="4">
    <location>
        <begin position="177"/>
        <end position="197"/>
    </location>
</feature>
<dbReference type="PROSITE" id="PS50103">
    <property type="entry name" value="ZF_C3H1"/>
    <property type="match status" value="2"/>
</dbReference>
<evidence type="ECO:0000256" key="3">
    <source>
        <dbReference type="PROSITE-ProRule" id="PRU00023"/>
    </source>
</evidence>
<dbReference type="PROSITE" id="PS50297">
    <property type="entry name" value="ANK_REP_REGION"/>
    <property type="match status" value="1"/>
</dbReference>
<dbReference type="Pfam" id="PF14608">
    <property type="entry name" value="zf-CCCH_2"/>
    <property type="match status" value="2"/>
</dbReference>
<evidence type="ECO:0000313" key="8">
    <source>
        <dbReference type="Proteomes" id="UP000054007"/>
    </source>
</evidence>
<keyword evidence="4" id="KW-0863">Zinc-finger</keyword>
<dbReference type="PROSITE" id="PS50088">
    <property type="entry name" value="ANK_REPEAT"/>
    <property type="match status" value="1"/>
</dbReference>
<evidence type="ECO:0000259" key="6">
    <source>
        <dbReference type="PROSITE" id="PS50103"/>
    </source>
</evidence>
<keyword evidence="8" id="KW-1185">Reference proteome</keyword>
<dbReference type="AlphaFoldDB" id="A0A0D7AXC6"/>
<dbReference type="OrthoDB" id="20872at2759"/>
<dbReference type="SMART" id="SM00248">
    <property type="entry name" value="ANK"/>
    <property type="match status" value="1"/>
</dbReference>
<evidence type="ECO:0000256" key="5">
    <source>
        <dbReference type="SAM" id="MobiDB-lite"/>
    </source>
</evidence>
<dbReference type="STRING" id="1314674.A0A0D7AXC6"/>
<evidence type="ECO:0000313" key="7">
    <source>
        <dbReference type="EMBL" id="KIY63023.1"/>
    </source>
</evidence>
<feature type="compositionally biased region" description="Low complexity" evidence="5">
    <location>
        <begin position="235"/>
        <end position="248"/>
    </location>
</feature>
<dbReference type="Pfam" id="PF12796">
    <property type="entry name" value="Ank_2"/>
    <property type="match status" value="1"/>
</dbReference>
<proteinExistence type="predicted"/>
<evidence type="ECO:0000256" key="2">
    <source>
        <dbReference type="ARBA" id="ARBA00023043"/>
    </source>
</evidence>
<feature type="region of interest" description="Disordered" evidence="5">
    <location>
        <begin position="426"/>
        <end position="539"/>
    </location>
</feature>
<sequence length="565" mass="59580">MDSELWKACTEGNVEAFRELLAGAALVDIEAKDASGSTLLIEAAKSGHIQIVSALLEKGADVHYATADGTAVQQTSDPAIIELLNASHQFKQEEAHGAPNNHPGFENVYAPGGEQANHQPYYASYPYYPPHGAPMHEGGMYYPPPPPPPPMHAPPNGEGMPVGPGHLPPREVAQFIPCRFFPACRYGPSCIFLHPAPNGYYPPPMMPYDAPYPPNYYPAPPPSFQPNGVPTNTMASPPSHASPASAGPTFSPNSGVPQPLPYVPMPPNGYPQPPHPGMQMMPPPQSPPQASYPSPPQGYPLPPNGYYPPPPAQPPVASATFDTNGPKSSLPQDGSAPNGHSRENGHQRRGSTRRPSFAARKPPCVFYPVGRCKNGDDCRFPHVLPENGAPLPANGGPFGARGPPRPRAMHAMNGYSPSIDEKLAGMSLRDDSGPARFKYGPGFKNNGPIQNKRFSQPVPRQRVPNADEFPVLPGMATPPRASANGSPHINGHGTPTAAQVLQAPARPRQEDSSSSSASEATPSESSPATTTPLAVSASTASTKLPLSFAAMAAAPDAVKEVQVSA</sequence>
<dbReference type="Proteomes" id="UP000054007">
    <property type="component" value="Unassembled WGS sequence"/>
</dbReference>
<protein>
    <recommendedName>
        <fullName evidence="6">C3H1-type domain-containing protein</fullName>
    </recommendedName>
</protein>
<dbReference type="InterPro" id="IPR036770">
    <property type="entry name" value="Ankyrin_rpt-contain_sf"/>
</dbReference>
<accession>A0A0D7AXC6</accession>
<feature type="compositionally biased region" description="Polar residues" evidence="5">
    <location>
        <begin position="320"/>
        <end position="332"/>
    </location>
</feature>
<keyword evidence="1" id="KW-0677">Repeat</keyword>
<dbReference type="EMBL" id="KN880727">
    <property type="protein sequence ID" value="KIY63023.1"/>
    <property type="molecule type" value="Genomic_DNA"/>
</dbReference>
<dbReference type="Gene3D" id="1.25.40.20">
    <property type="entry name" value="Ankyrin repeat-containing domain"/>
    <property type="match status" value="1"/>
</dbReference>
<feature type="compositionally biased region" description="Low complexity" evidence="5">
    <location>
        <begin position="512"/>
        <end position="532"/>
    </location>
</feature>
<dbReference type="GO" id="GO:0010468">
    <property type="term" value="P:regulation of gene expression"/>
    <property type="evidence" value="ECO:0007669"/>
    <property type="project" value="UniProtKB-ARBA"/>
</dbReference>